<accession>A0AAW1TZI6</accession>
<evidence type="ECO:0000256" key="6">
    <source>
        <dbReference type="ARBA" id="ARBA00023180"/>
    </source>
</evidence>
<dbReference type="Proteomes" id="UP001431783">
    <property type="component" value="Unassembled WGS sequence"/>
</dbReference>
<dbReference type="InterPro" id="IPR003663">
    <property type="entry name" value="Sugar/inositol_transpt"/>
</dbReference>
<keyword evidence="4 8" id="KW-1133">Transmembrane helix</keyword>
<dbReference type="PROSITE" id="PS00216">
    <property type="entry name" value="SUGAR_TRANSPORT_1"/>
    <property type="match status" value="1"/>
</dbReference>
<dbReference type="GO" id="GO:0005886">
    <property type="term" value="C:plasma membrane"/>
    <property type="evidence" value="ECO:0007669"/>
    <property type="project" value="UniProtKB-SubCell"/>
</dbReference>
<feature type="transmembrane region" description="Helical" evidence="8">
    <location>
        <begin position="396"/>
        <end position="417"/>
    </location>
</feature>
<keyword evidence="3 8" id="KW-0812">Transmembrane</keyword>
<dbReference type="InterPro" id="IPR005829">
    <property type="entry name" value="Sugar_transporter_CS"/>
</dbReference>
<dbReference type="EMBL" id="JARQZJ010000016">
    <property type="protein sequence ID" value="KAK9873136.1"/>
    <property type="molecule type" value="Genomic_DNA"/>
</dbReference>
<comment type="similarity">
    <text evidence="7">Belongs to the major facilitator superfamily. Sugar transporter (TC 2.A.1.1) family. Trehalose transporter subfamily.</text>
</comment>
<evidence type="ECO:0000259" key="9">
    <source>
        <dbReference type="PROSITE" id="PS50850"/>
    </source>
</evidence>
<feature type="transmembrane region" description="Helical" evidence="8">
    <location>
        <begin position="360"/>
        <end position="384"/>
    </location>
</feature>
<dbReference type="PROSITE" id="PS50850">
    <property type="entry name" value="MFS"/>
    <property type="match status" value="1"/>
</dbReference>
<evidence type="ECO:0000256" key="1">
    <source>
        <dbReference type="ARBA" id="ARBA00004651"/>
    </source>
</evidence>
<keyword evidence="2" id="KW-1003">Cell membrane</keyword>
<dbReference type="FunFam" id="1.20.1250.20:FF:000055">
    <property type="entry name" value="Facilitated trehalose transporter Tret1-2 homolog"/>
    <property type="match status" value="1"/>
</dbReference>
<keyword evidence="11" id="KW-1185">Reference proteome</keyword>
<dbReference type="SUPFAM" id="SSF103473">
    <property type="entry name" value="MFS general substrate transporter"/>
    <property type="match status" value="1"/>
</dbReference>
<evidence type="ECO:0000313" key="11">
    <source>
        <dbReference type="Proteomes" id="UP001431783"/>
    </source>
</evidence>
<keyword evidence="5 8" id="KW-0472">Membrane</keyword>
<dbReference type="InterPro" id="IPR005828">
    <property type="entry name" value="MFS_sugar_transport-like"/>
</dbReference>
<evidence type="ECO:0000256" key="2">
    <source>
        <dbReference type="ARBA" id="ARBA00022475"/>
    </source>
</evidence>
<feature type="transmembrane region" description="Helical" evidence="8">
    <location>
        <begin position="299"/>
        <end position="319"/>
    </location>
</feature>
<evidence type="ECO:0000256" key="3">
    <source>
        <dbReference type="ARBA" id="ARBA00022692"/>
    </source>
</evidence>
<dbReference type="PANTHER" id="PTHR48021">
    <property type="match status" value="1"/>
</dbReference>
<feature type="domain" description="Major facilitator superfamily (MFS) profile" evidence="9">
    <location>
        <begin position="26"/>
        <end position="451"/>
    </location>
</feature>
<dbReference type="PRINTS" id="PR00171">
    <property type="entry name" value="SUGRTRNSPORT"/>
</dbReference>
<sequence length="500" mass="55061">MGSSEMGAKSKGLGYMFSGTYPQVLAVLSCTVSAIGDGMQYGWSAPLIPVLEKPDSPVEITDSHKDWIENIYLIGGLCGVPLTIFLVDRIGRKYSVIAAGLLSLAAWILMAVATQPWMILLPRFMTGVAGDVAFVAAPMYIAEIADQKIRGFLASLIYTMMLIGIFIIYVIGPYLSVFVSSCVGGSFLLIQLVTFPFMPESPYFYLCKGKYEKAKRSLERLRVNPDVEKEIRDMTLAIERQKTERGRPQDLIIEKGNRKAVIIMVVLNGAQHLSGISVMLMNMHMILAAAGSIYIETNYAAILFSALMMIAATVAGLICDRFGRKILLISSSTLSGIILMTLAIFFHMKFLGYNVDSVSWIPIACVLSYALVFKFGLGIIPIVLTAELFPAKVKAMGMSIADALYLGWAIISVYLYLYTSRIFGMYVPFYIFAFCSLGSAAFCLWVVPETKGRTLEEIQMILKGIPVTRASLELIEMTKSKENNINKDISPETVAFIAET</sequence>
<evidence type="ECO:0000256" key="7">
    <source>
        <dbReference type="ARBA" id="ARBA00024348"/>
    </source>
</evidence>
<evidence type="ECO:0000256" key="5">
    <source>
        <dbReference type="ARBA" id="ARBA00023136"/>
    </source>
</evidence>
<feature type="transmembrane region" description="Helical" evidence="8">
    <location>
        <begin position="177"/>
        <end position="198"/>
    </location>
</feature>
<feature type="transmembrane region" description="Helical" evidence="8">
    <location>
        <begin position="261"/>
        <end position="287"/>
    </location>
</feature>
<comment type="subcellular location">
    <subcellularLocation>
        <location evidence="1">Cell membrane</location>
        <topology evidence="1">Multi-pass membrane protein</topology>
    </subcellularLocation>
</comment>
<evidence type="ECO:0000313" key="10">
    <source>
        <dbReference type="EMBL" id="KAK9873136.1"/>
    </source>
</evidence>
<dbReference type="Pfam" id="PF00083">
    <property type="entry name" value="Sugar_tr"/>
    <property type="match status" value="1"/>
</dbReference>
<dbReference type="InterPro" id="IPR020846">
    <property type="entry name" value="MFS_dom"/>
</dbReference>
<feature type="transmembrane region" description="Helical" evidence="8">
    <location>
        <begin position="94"/>
        <end position="113"/>
    </location>
</feature>
<dbReference type="PANTHER" id="PTHR48021:SF46">
    <property type="entry name" value="MAJOR FACILITATOR SUPERFAMILY (MFS) PROFILE DOMAIN-CONTAINING PROTEIN"/>
    <property type="match status" value="1"/>
</dbReference>
<reference evidence="10 11" key="1">
    <citation type="submission" date="2023-03" db="EMBL/GenBank/DDBJ databases">
        <title>Genome insight into feeding habits of ladybird beetles.</title>
        <authorList>
            <person name="Li H.-S."/>
            <person name="Huang Y.-H."/>
            <person name="Pang H."/>
        </authorList>
    </citation>
    <scope>NUCLEOTIDE SEQUENCE [LARGE SCALE GENOMIC DNA]</scope>
    <source>
        <strain evidence="10">SYSU_2023b</strain>
        <tissue evidence="10">Whole body</tissue>
    </source>
</reference>
<feature type="transmembrane region" description="Helical" evidence="8">
    <location>
        <begin position="152"/>
        <end position="171"/>
    </location>
</feature>
<dbReference type="InterPro" id="IPR036259">
    <property type="entry name" value="MFS_trans_sf"/>
</dbReference>
<dbReference type="Gene3D" id="1.20.1250.20">
    <property type="entry name" value="MFS general substrate transporter like domains"/>
    <property type="match status" value="1"/>
</dbReference>
<feature type="transmembrane region" description="Helical" evidence="8">
    <location>
        <begin position="12"/>
        <end position="35"/>
    </location>
</feature>
<evidence type="ECO:0000256" key="4">
    <source>
        <dbReference type="ARBA" id="ARBA00022989"/>
    </source>
</evidence>
<feature type="transmembrane region" description="Helical" evidence="8">
    <location>
        <begin position="71"/>
        <end position="87"/>
    </location>
</feature>
<name>A0AAW1TZI6_9CUCU</name>
<protein>
    <recommendedName>
        <fullName evidence="9">Major facilitator superfamily (MFS) profile domain-containing protein</fullName>
    </recommendedName>
</protein>
<evidence type="ECO:0000256" key="8">
    <source>
        <dbReference type="SAM" id="Phobius"/>
    </source>
</evidence>
<feature type="transmembrane region" description="Helical" evidence="8">
    <location>
        <begin position="119"/>
        <end position="140"/>
    </location>
</feature>
<feature type="transmembrane region" description="Helical" evidence="8">
    <location>
        <begin position="326"/>
        <end position="348"/>
    </location>
</feature>
<feature type="transmembrane region" description="Helical" evidence="8">
    <location>
        <begin position="429"/>
        <end position="447"/>
    </location>
</feature>
<proteinExistence type="inferred from homology"/>
<keyword evidence="6" id="KW-0325">Glycoprotein</keyword>
<dbReference type="AlphaFoldDB" id="A0AAW1TZI6"/>
<organism evidence="10 11">
    <name type="scientific">Henosepilachna vigintioctopunctata</name>
    <dbReference type="NCBI Taxonomy" id="420089"/>
    <lineage>
        <taxon>Eukaryota</taxon>
        <taxon>Metazoa</taxon>
        <taxon>Ecdysozoa</taxon>
        <taxon>Arthropoda</taxon>
        <taxon>Hexapoda</taxon>
        <taxon>Insecta</taxon>
        <taxon>Pterygota</taxon>
        <taxon>Neoptera</taxon>
        <taxon>Endopterygota</taxon>
        <taxon>Coleoptera</taxon>
        <taxon>Polyphaga</taxon>
        <taxon>Cucujiformia</taxon>
        <taxon>Coccinelloidea</taxon>
        <taxon>Coccinellidae</taxon>
        <taxon>Epilachninae</taxon>
        <taxon>Epilachnini</taxon>
        <taxon>Henosepilachna</taxon>
    </lineage>
</organism>
<dbReference type="InterPro" id="IPR050549">
    <property type="entry name" value="MFS_Trehalose_Transporter"/>
</dbReference>
<gene>
    <name evidence="10" type="ORF">WA026_021371</name>
</gene>
<dbReference type="GO" id="GO:0022857">
    <property type="term" value="F:transmembrane transporter activity"/>
    <property type="evidence" value="ECO:0007669"/>
    <property type="project" value="InterPro"/>
</dbReference>
<comment type="caution">
    <text evidence="10">The sequence shown here is derived from an EMBL/GenBank/DDBJ whole genome shotgun (WGS) entry which is preliminary data.</text>
</comment>